<dbReference type="RefSeq" id="WP_375527842.1">
    <property type="nucleotide sequence ID" value="NZ_JBHILM010000036.1"/>
</dbReference>
<sequence length="115" mass="13366">MDINVKRYYLLKQRQKETEKELAALREEITAYCKDHGISEFESGGYTLKLVQKNHREYDDDKLYEALSDPTVWRLLSKADPAKISSLLKLKVISEEAIRPAMSLKPVHMLLVDKK</sequence>
<proteinExistence type="predicted"/>
<dbReference type="EMBL" id="JBHILM010000036">
    <property type="protein sequence ID" value="MFB5684124.1"/>
    <property type="molecule type" value="Genomic_DNA"/>
</dbReference>
<gene>
    <name evidence="2" type="ORF">ACE3NQ_24755</name>
</gene>
<protein>
    <submittedName>
        <fullName evidence="2">Uncharacterized protein</fullName>
    </submittedName>
</protein>
<feature type="coiled-coil region" evidence="1">
    <location>
        <begin position="8"/>
        <end position="35"/>
    </location>
</feature>
<organism evidence="2 3">
    <name type="scientific">Paenibacillus terreus</name>
    <dbReference type="NCBI Taxonomy" id="1387834"/>
    <lineage>
        <taxon>Bacteria</taxon>
        <taxon>Bacillati</taxon>
        <taxon>Bacillota</taxon>
        <taxon>Bacilli</taxon>
        <taxon>Bacillales</taxon>
        <taxon>Paenibacillaceae</taxon>
        <taxon>Paenibacillus</taxon>
    </lineage>
</organism>
<keyword evidence="3" id="KW-1185">Reference proteome</keyword>
<reference evidence="2 3" key="1">
    <citation type="submission" date="2024-09" db="EMBL/GenBank/DDBJ databases">
        <authorList>
            <person name="Ruan L."/>
        </authorList>
    </citation>
    <scope>NUCLEOTIDE SEQUENCE [LARGE SCALE GENOMIC DNA]</scope>
    <source>
        <strain evidence="2 3">D33</strain>
    </source>
</reference>
<dbReference type="Proteomes" id="UP001580407">
    <property type="component" value="Unassembled WGS sequence"/>
</dbReference>
<keyword evidence="1" id="KW-0175">Coiled coil</keyword>
<accession>A0ABV5BFG1</accession>
<comment type="caution">
    <text evidence="2">The sequence shown here is derived from an EMBL/GenBank/DDBJ whole genome shotgun (WGS) entry which is preliminary data.</text>
</comment>
<evidence type="ECO:0000256" key="1">
    <source>
        <dbReference type="SAM" id="Coils"/>
    </source>
</evidence>
<evidence type="ECO:0000313" key="2">
    <source>
        <dbReference type="EMBL" id="MFB5684124.1"/>
    </source>
</evidence>
<evidence type="ECO:0000313" key="3">
    <source>
        <dbReference type="Proteomes" id="UP001580407"/>
    </source>
</evidence>
<name>A0ABV5BFG1_9BACL</name>